<keyword evidence="1" id="KW-0472">Membrane</keyword>
<dbReference type="RefSeq" id="XP_060329073.1">
    <property type="nucleotide sequence ID" value="XM_060482653.1"/>
</dbReference>
<evidence type="ECO:0000259" key="2">
    <source>
        <dbReference type="Pfam" id="PF20152"/>
    </source>
</evidence>
<sequence>MALWGVSCLQIFLYFFNKRKDSHCIRCLVIWLWSMDTVHQGLIVSGVYKAIRDNATASTDYIRSEYLIQILFTILVTKPAQGFFAYRIWIFSDKSKLIITFLVPAILFQLVDGIIFMVINLPATDKLPFTSTSKGVAIAYFIDGAIIDLFIAITICICLWRRYLRFGGTTNRTCSIVHRLILFSINMGTWPAVYSHHHFGHVNGVPDVLPLRGALFLPFIRLL</sequence>
<accession>A0AA39KB45</accession>
<keyword evidence="1" id="KW-1133">Transmembrane helix</keyword>
<evidence type="ECO:0000256" key="1">
    <source>
        <dbReference type="SAM" id="Phobius"/>
    </source>
</evidence>
<dbReference type="AlphaFoldDB" id="A0AA39KB45"/>
<reference evidence="3" key="1">
    <citation type="submission" date="2023-06" db="EMBL/GenBank/DDBJ databases">
        <authorList>
            <consortium name="Lawrence Berkeley National Laboratory"/>
            <person name="Ahrendt S."/>
            <person name="Sahu N."/>
            <person name="Indic B."/>
            <person name="Wong-Bajracharya J."/>
            <person name="Merenyi Z."/>
            <person name="Ke H.-M."/>
            <person name="Monk M."/>
            <person name="Kocsube S."/>
            <person name="Drula E."/>
            <person name="Lipzen A."/>
            <person name="Balint B."/>
            <person name="Henrissat B."/>
            <person name="Andreopoulos B."/>
            <person name="Martin F.M."/>
            <person name="Harder C.B."/>
            <person name="Rigling D."/>
            <person name="Ford K.L."/>
            <person name="Foster G.D."/>
            <person name="Pangilinan J."/>
            <person name="Papanicolaou A."/>
            <person name="Barry K."/>
            <person name="LaButti K."/>
            <person name="Viragh M."/>
            <person name="Koriabine M."/>
            <person name="Yan M."/>
            <person name="Riley R."/>
            <person name="Champramary S."/>
            <person name="Plett K.L."/>
            <person name="Tsai I.J."/>
            <person name="Slot J."/>
            <person name="Sipos G."/>
            <person name="Plett J."/>
            <person name="Nagy L.G."/>
            <person name="Grigoriev I.V."/>
        </authorList>
    </citation>
    <scope>NUCLEOTIDE SEQUENCE</scope>
    <source>
        <strain evidence="3">CCBAS 213</strain>
    </source>
</reference>
<evidence type="ECO:0000313" key="3">
    <source>
        <dbReference type="EMBL" id="KAK0455563.1"/>
    </source>
</evidence>
<feature type="transmembrane region" description="Helical" evidence="1">
    <location>
        <begin position="139"/>
        <end position="160"/>
    </location>
</feature>
<protein>
    <recommendedName>
        <fullName evidence="2">DUF6534 domain-containing protein</fullName>
    </recommendedName>
</protein>
<feature type="domain" description="DUF6534" evidence="2">
    <location>
        <begin position="145"/>
        <end position="194"/>
    </location>
</feature>
<feature type="transmembrane region" description="Helical" evidence="1">
    <location>
        <begin position="66"/>
        <end position="86"/>
    </location>
</feature>
<keyword evidence="1" id="KW-0812">Transmembrane</keyword>
<dbReference type="EMBL" id="JAUEPS010000025">
    <property type="protein sequence ID" value="KAK0455563.1"/>
    <property type="molecule type" value="Genomic_DNA"/>
</dbReference>
<organism evidence="3 4">
    <name type="scientific">Armillaria tabescens</name>
    <name type="common">Ringless honey mushroom</name>
    <name type="synonym">Agaricus tabescens</name>
    <dbReference type="NCBI Taxonomy" id="1929756"/>
    <lineage>
        <taxon>Eukaryota</taxon>
        <taxon>Fungi</taxon>
        <taxon>Dikarya</taxon>
        <taxon>Basidiomycota</taxon>
        <taxon>Agaricomycotina</taxon>
        <taxon>Agaricomycetes</taxon>
        <taxon>Agaricomycetidae</taxon>
        <taxon>Agaricales</taxon>
        <taxon>Marasmiineae</taxon>
        <taxon>Physalacriaceae</taxon>
        <taxon>Desarmillaria</taxon>
    </lineage>
</organism>
<name>A0AA39KB45_ARMTA</name>
<comment type="caution">
    <text evidence="3">The sequence shown here is derived from an EMBL/GenBank/DDBJ whole genome shotgun (WGS) entry which is preliminary data.</text>
</comment>
<evidence type="ECO:0000313" key="4">
    <source>
        <dbReference type="Proteomes" id="UP001175211"/>
    </source>
</evidence>
<dbReference type="PANTHER" id="PTHR40465">
    <property type="entry name" value="CHROMOSOME 1, WHOLE GENOME SHOTGUN SEQUENCE"/>
    <property type="match status" value="1"/>
</dbReference>
<proteinExistence type="predicted"/>
<dbReference type="GeneID" id="85366201"/>
<feature type="transmembrane region" description="Helical" evidence="1">
    <location>
        <begin position="98"/>
        <end position="119"/>
    </location>
</feature>
<dbReference type="PANTHER" id="PTHR40465:SF1">
    <property type="entry name" value="DUF6534 DOMAIN-CONTAINING PROTEIN"/>
    <property type="match status" value="1"/>
</dbReference>
<dbReference type="Pfam" id="PF20152">
    <property type="entry name" value="DUF6534"/>
    <property type="match status" value="1"/>
</dbReference>
<gene>
    <name evidence="3" type="ORF">EV420DRAFT_577637</name>
</gene>
<dbReference type="Proteomes" id="UP001175211">
    <property type="component" value="Unassembled WGS sequence"/>
</dbReference>
<dbReference type="InterPro" id="IPR045339">
    <property type="entry name" value="DUF6534"/>
</dbReference>
<keyword evidence="4" id="KW-1185">Reference proteome</keyword>